<dbReference type="Gene3D" id="1.10.8.1040">
    <property type="match status" value="1"/>
</dbReference>
<dbReference type="InterPro" id="IPR027304">
    <property type="entry name" value="Trigger_fact/SurA_dom_sf"/>
</dbReference>
<dbReference type="GO" id="GO:0005829">
    <property type="term" value="C:cytosol"/>
    <property type="evidence" value="ECO:0007669"/>
    <property type="project" value="TreeGrafter"/>
</dbReference>
<dbReference type="AlphaFoldDB" id="A0A523QG36"/>
<accession>A0A523QG36</accession>
<dbReference type="Gene3D" id="3.40.30.10">
    <property type="entry name" value="Glutaredoxin"/>
    <property type="match status" value="1"/>
</dbReference>
<gene>
    <name evidence="4" type="ORF">E3J95_06690</name>
</gene>
<dbReference type="GO" id="GO:0045454">
    <property type="term" value="P:cell redox homeostasis"/>
    <property type="evidence" value="ECO:0007669"/>
    <property type="project" value="TreeGrafter"/>
</dbReference>
<dbReference type="Gene3D" id="6.10.140.970">
    <property type="match status" value="1"/>
</dbReference>
<dbReference type="SUPFAM" id="SSF109998">
    <property type="entry name" value="Triger factor/SurA peptide-binding domain-like"/>
    <property type="match status" value="1"/>
</dbReference>
<name>A0A523QG36_UNCAE</name>
<dbReference type="PROSITE" id="PS51352">
    <property type="entry name" value="THIOREDOXIN_2"/>
    <property type="match status" value="1"/>
</dbReference>
<keyword evidence="1" id="KW-0175">Coiled coil</keyword>
<dbReference type="Pfam" id="PF00085">
    <property type="entry name" value="Thioredoxin"/>
    <property type="match status" value="1"/>
</dbReference>
<dbReference type="PANTHER" id="PTHR45663">
    <property type="entry name" value="GEO12009P1"/>
    <property type="match status" value="1"/>
</dbReference>
<evidence type="ECO:0000256" key="2">
    <source>
        <dbReference type="SAM" id="MobiDB-lite"/>
    </source>
</evidence>
<evidence type="ECO:0000259" key="3">
    <source>
        <dbReference type="PROSITE" id="PS51352"/>
    </source>
</evidence>
<feature type="coiled-coil region" evidence="1">
    <location>
        <begin position="113"/>
        <end position="158"/>
    </location>
</feature>
<feature type="domain" description="Thioredoxin" evidence="3">
    <location>
        <begin position="209"/>
        <end position="339"/>
    </location>
</feature>
<comment type="caution">
    <text evidence="4">The sequence shown here is derived from an EMBL/GenBank/DDBJ whole genome shotgun (WGS) entry which is preliminary data.</text>
</comment>
<organism evidence="4 5">
    <name type="scientific">Aerophobetes bacterium</name>
    <dbReference type="NCBI Taxonomy" id="2030807"/>
    <lineage>
        <taxon>Bacteria</taxon>
        <taxon>Candidatus Aerophobota</taxon>
    </lineage>
</organism>
<dbReference type="InterPro" id="IPR013766">
    <property type="entry name" value="Thioredoxin_domain"/>
</dbReference>
<dbReference type="EMBL" id="SOKU01000329">
    <property type="protein sequence ID" value="TES84413.1"/>
    <property type="molecule type" value="Genomic_DNA"/>
</dbReference>
<sequence>MNMNKQTLRSVAVLVIIAAVVLGSILINKVRQSRISNEPRVTAPAPQQKTQEETSLPEMGEDMAETETKSVPSEAKKIVILATVNGRVITSEELDRELESLLPQYRGTFEENKEEFLNQLITMEILLQEAERQGLENEKELQEEIAKNRERRKNILIEELIDRITTNVKVSQEEVRALYKEVKAEIPGKSFQEVKAQLKSYLIQQKRQKKLGEKIEELQGVAKITRNQEWLKARRLGAMDNPLDRALRKSRPVVADFGRGICIPCKEMKPILEELAAEYEGKAAILIIEIDEYRALARRYRIRLIPTQIFFNAEGKEVYRHEGFMRKEALKQKLEQIGVE</sequence>
<reference evidence="4 5" key="1">
    <citation type="submission" date="2019-03" db="EMBL/GenBank/DDBJ databases">
        <title>Metabolic potential of uncultured bacteria and archaea associated with petroleum seepage in deep-sea sediments.</title>
        <authorList>
            <person name="Dong X."/>
            <person name="Hubert C."/>
        </authorList>
    </citation>
    <scope>NUCLEOTIDE SEQUENCE [LARGE SCALE GENOMIC DNA]</scope>
    <source>
        <strain evidence="4">E44_bin92</strain>
    </source>
</reference>
<dbReference type="PANTHER" id="PTHR45663:SF11">
    <property type="entry name" value="GEO12009P1"/>
    <property type="match status" value="1"/>
</dbReference>
<evidence type="ECO:0000313" key="4">
    <source>
        <dbReference type="EMBL" id="TES84413.1"/>
    </source>
</evidence>
<dbReference type="SUPFAM" id="SSF52833">
    <property type="entry name" value="Thioredoxin-like"/>
    <property type="match status" value="1"/>
</dbReference>
<dbReference type="Pfam" id="PF13624">
    <property type="entry name" value="SurA_N_3"/>
    <property type="match status" value="1"/>
</dbReference>
<dbReference type="InterPro" id="IPR036249">
    <property type="entry name" value="Thioredoxin-like_sf"/>
</dbReference>
<dbReference type="CDD" id="cd02947">
    <property type="entry name" value="TRX_family"/>
    <property type="match status" value="1"/>
</dbReference>
<protein>
    <recommendedName>
        <fullName evidence="3">Thioredoxin domain-containing protein</fullName>
    </recommendedName>
</protein>
<proteinExistence type="predicted"/>
<dbReference type="Proteomes" id="UP000320781">
    <property type="component" value="Unassembled WGS sequence"/>
</dbReference>
<dbReference type="GO" id="GO:0015035">
    <property type="term" value="F:protein-disulfide reductase activity"/>
    <property type="evidence" value="ECO:0007669"/>
    <property type="project" value="TreeGrafter"/>
</dbReference>
<evidence type="ECO:0000256" key="1">
    <source>
        <dbReference type="SAM" id="Coils"/>
    </source>
</evidence>
<evidence type="ECO:0000313" key="5">
    <source>
        <dbReference type="Proteomes" id="UP000320781"/>
    </source>
</evidence>
<feature type="region of interest" description="Disordered" evidence="2">
    <location>
        <begin position="37"/>
        <end position="69"/>
    </location>
</feature>